<dbReference type="Pfam" id="PF00593">
    <property type="entry name" value="TonB_dep_Rec_b-barrel"/>
    <property type="match status" value="1"/>
</dbReference>
<keyword evidence="10" id="KW-0732">Signal</keyword>
<feature type="signal peptide" evidence="10">
    <location>
        <begin position="1"/>
        <end position="23"/>
    </location>
</feature>
<dbReference type="CDD" id="cd01347">
    <property type="entry name" value="ligand_gated_channel"/>
    <property type="match status" value="1"/>
</dbReference>
<evidence type="ECO:0000256" key="9">
    <source>
        <dbReference type="RuleBase" id="RU003357"/>
    </source>
</evidence>
<gene>
    <name evidence="13" type="ORF">BN1086_01946</name>
</gene>
<dbReference type="EMBL" id="LK931336">
    <property type="protein sequence ID" value="CDZ83817.1"/>
    <property type="molecule type" value="Genomic_DNA"/>
</dbReference>
<dbReference type="InterPro" id="IPR010100">
    <property type="entry name" value="TonB-dep_Cu_rcpt"/>
</dbReference>
<evidence type="ECO:0000259" key="12">
    <source>
        <dbReference type="Pfam" id="PF07715"/>
    </source>
</evidence>
<dbReference type="InterPro" id="IPR012910">
    <property type="entry name" value="Plug_dom"/>
</dbReference>
<dbReference type="GO" id="GO:0015344">
    <property type="term" value="F:siderophore uptake transmembrane transporter activity"/>
    <property type="evidence" value="ECO:0007669"/>
    <property type="project" value="TreeGrafter"/>
</dbReference>
<dbReference type="PROSITE" id="PS52016">
    <property type="entry name" value="TONB_DEPENDENT_REC_3"/>
    <property type="match status" value="1"/>
</dbReference>
<sequence length="680" mass="75035">MKRQYFGLTPLASLVLIALTAKAGWASEQHDHEKIADDSVMIVTAPVASPLEIVTSPKTPRQPVPASDGSDYLKTIPGFSQIRNGGTNGDPVFRGMFGSRLRILTDNGEMPGACPARMDAPSSYISPESFDVLTLIKGPETVLWGPGNSAGTLRFDREQPRFDKPGIQGTASVLAASNSRWDENADISLGSEDGYLRLIGNKSRAGDYKDGNGDRVPSKWDKWNGDMALGWTPDKDTLLEMTAGKGDGEARYAGRSMDGSRFRRESLGMRFEKSGIGEVFDKLEANIYYNYANHVMDNYSLRAPGMNMSGSMGSAMEHGSAMHSMSMPMAMQLDRRTVGGRMMGTWLWSDYELRSGVDTQLSTHRSKDDDRWDKDARFHDYGLFSELTWLATEQSKVTGGARLDRVLVDNFTDTGSSQRTDLLPAGFVRVEHNLAEMPVMFYAGIGYTERFPDYWELFSPTYGPDGSADVFDNVKTEKTTQLDIGAQYTGKRLNGWVSAYIGRVNDFILFRYDPHHPRISQVDNVNATIMGGEAGIGYQLTETWKTDASLAYSWGRNTDDHQPLPQIPPLEARLGLTWERGDWSSTGLLRLVSSQHRVAINEGNVVGKDFDSSAGFAIFSANAAYRLNKSVKLSAGVDNLFDKAYSEHLNLAGNSSFGYSANTSVNEPGRTFWGKVNVTF</sequence>
<name>A0A078LF28_CITKO</name>
<evidence type="ECO:0000256" key="8">
    <source>
        <dbReference type="PROSITE-ProRule" id="PRU01360"/>
    </source>
</evidence>
<dbReference type="InterPro" id="IPR037066">
    <property type="entry name" value="Plug_dom_sf"/>
</dbReference>
<feature type="domain" description="TonB-dependent receptor plug" evidence="12">
    <location>
        <begin position="51"/>
        <end position="152"/>
    </location>
</feature>
<evidence type="ECO:0000313" key="13">
    <source>
        <dbReference type="EMBL" id="CDZ83817.1"/>
    </source>
</evidence>
<proteinExistence type="inferred from homology"/>
<evidence type="ECO:0000256" key="4">
    <source>
        <dbReference type="ARBA" id="ARBA00022692"/>
    </source>
</evidence>
<dbReference type="GO" id="GO:0044718">
    <property type="term" value="P:siderophore transmembrane transport"/>
    <property type="evidence" value="ECO:0007669"/>
    <property type="project" value="TreeGrafter"/>
</dbReference>
<keyword evidence="7 8" id="KW-0998">Cell outer membrane</keyword>
<dbReference type="PATRIC" id="fig|545.12.peg.1961"/>
<comment type="subcellular location">
    <subcellularLocation>
        <location evidence="1 8">Cell outer membrane</location>
        <topology evidence="1 8">Multi-pass membrane protein</topology>
    </subcellularLocation>
</comment>
<dbReference type="NCBIfam" id="TIGR01778">
    <property type="entry name" value="TonB-copper"/>
    <property type="match status" value="1"/>
</dbReference>
<dbReference type="GO" id="GO:0009279">
    <property type="term" value="C:cell outer membrane"/>
    <property type="evidence" value="ECO:0007669"/>
    <property type="project" value="UniProtKB-SubCell"/>
</dbReference>
<dbReference type="InterPro" id="IPR039426">
    <property type="entry name" value="TonB-dep_rcpt-like"/>
</dbReference>
<accession>A0A078LF28</accession>
<reference evidence="13" key="1">
    <citation type="submission" date="2014-06" db="EMBL/GenBank/DDBJ databases">
        <authorList>
            <person name="Urmite Genomes Urmite Genomes"/>
        </authorList>
    </citation>
    <scope>NUCLEOTIDE SEQUENCE</scope>
</reference>
<keyword evidence="2 8" id="KW-0813">Transport</keyword>
<dbReference type="SUPFAM" id="SSF56935">
    <property type="entry name" value="Porins"/>
    <property type="match status" value="1"/>
</dbReference>
<feature type="domain" description="TonB-dependent receptor-like beta-barrel" evidence="11">
    <location>
        <begin position="206"/>
        <end position="640"/>
    </location>
</feature>
<evidence type="ECO:0000256" key="5">
    <source>
        <dbReference type="ARBA" id="ARBA00023077"/>
    </source>
</evidence>
<dbReference type="Gene3D" id="2.40.170.20">
    <property type="entry name" value="TonB-dependent receptor, beta-barrel domain"/>
    <property type="match status" value="1"/>
</dbReference>
<dbReference type="InterPro" id="IPR000531">
    <property type="entry name" value="Beta-barrel_TonB"/>
</dbReference>
<dbReference type="PANTHER" id="PTHR30069">
    <property type="entry name" value="TONB-DEPENDENT OUTER MEMBRANE RECEPTOR"/>
    <property type="match status" value="1"/>
</dbReference>
<dbReference type="Gene3D" id="2.170.130.10">
    <property type="entry name" value="TonB-dependent receptor, plug domain"/>
    <property type="match status" value="1"/>
</dbReference>
<dbReference type="InterPro" id="IPR036942">
    <property type="entry name" value="Beta-barrel_TonB_sf"/>
</dbReference>
<evidence type="ECO:0000259" key="11">
    <source>
        <dbReference type="Pfam" id="PF00593"/>
    </source>
</evidence>
<evidence type="ECO:0000256" key="7">
    <source>
        <dbReference type="ARBA" id="ARBA00023237"/>
    </source>
</evidence>
<keyword evidence="5 9" id="KW-0798">TonB box</keyword>
<dbReference type="Pfam" id="PF07715">
    <property type="entry name" value="Plug"/>
    <property type="match status" value="1"/>
</dbReference>
<keyword evidence="13" id="KW-0675">Receptor</keyword>
<keyword evidence="4 8" id="KW-0812">Transmembrane</keyword>
<dbReference type="PANTHER" id="PTHR30069:SF49">
    <property type="entry name" value="OUTER MEMBRANE PROTEIN C"/>
    <property type="match status" value="1"/>
</dbReference>
<evidence type="ECO:0000256" key="6">
    <source>
        <dbReference type="ARBA" id="ARBA00023136"/>
    </source>
</evidence>
<protein>
    <submittedName>
        <fullName evidence="13">Outer membrane receptor FepA</fullName>
    </submittedName>
</protein>
<evidence type="ECO:0000256" key="2">
    <source>
        <dbReference type="ARBA" id="ARBA00022448"/>
    </source>
</evidence>
<keyword evidence="3 8" id="KW-1134">Transmembrane beta strand</keyword>
<evidence type="ECO:0000256" key="1">
    <source>
        <dbReference type="ARBA" id="ARBA00004571"/>
    </source>
</evidence>
<comment type="similarity">
    <text evidence="8 9">Belongs to the TonB-dependent receptor family.</text>
</comment>
<organism evidence="13">
    <name type="scientific">Citrobacter koseri</name>
    <name type="common">Citrobacter diversus</name>
    <dbReference type="NCBI Taxonomy" id="545"/>
    <lineage>
        <taxon>Bacteria</taxon>
        <taxon>Pseudomonadati</taxon>
        <taxon>Pseudomonadota</taxon>
        <taxon>Gammaproteobacteria</taxon>
        <taxon>Enterobacterales</taxon>
        <taxon>Enterobacteriaceae</taxon>
        <taxon>Citrobacter</taxon>
    </lineage>
</organism>
<evidence type="ECO:0000256" key="10">
    <source>
        <dbReference type="SAM" id="SignalP"/>
    </source>
</evidence>
<feature type="chain" id="PRO_5001740919" evidence="10">
    <location>
        <begin position="24"/>
        <end position="680"/>
    </location>
</feature>
<keyword evidence="6 8" id="KW-0472">Membrane</keyword>
<dbReference type="AlphaFoldDB" id="A0A078LF28"/>
<evidence type="ECO:0000256" key="3">
    <source>
        <dbReference type="ARBA" id="ARBA00022452"/>
    </source>
</evidence>